<proteinExistence type="predicted"/>
<gene>
    <name evidence="2" type="ORF">CANARDRAFT_15171</name>
</gene>
<evidence type="ECO:0000313" key="2">
    <source>
        <dbReference type="EMBL" id="ODV87913.1"/>
    </source>
</evidence>
<organism evidence="2 3">
    <name type="scientific">[Candida] arabinofermentans NRRL YB-2248</name>
    <dbReference type="NCBI Taxonomy" id="983967"/>
    <lineage>
        <taxon>Eukaryota</taxon>
        <taxon>Fungi</taxon>
        <taxon>Dikarya</taxon>
        <taxon>Ascomycota</taxon>
        <taxon>Saccharomycotina</taxon>
        <taxon>Pichiomycetes</taxon>
        <taxon>Pichiales</taxon>
        <taxon>Pichiaceae</taxon>
        <taxon>Ogataea</taxon>
        <taxon>Ogataea/Candida clade</taxon>
    </lineage>
</organism>
<dbReference type="Proteomes" id="UP000094801">
    <property type="component" value="Unassembled WGS sequence"/>
</dbReference>
<feature type="transmembrane region" description="Helical" evidence="1">
    <location>
        <begin position="6"/>
        <end position="25"/>
    </location>
</feature>
<evidence type="ECO:0000313" key="3">
    <source>
        <dbReference type="Proteomes" id="UP000094801"/>
    </source>
</evidence>
<feature type="non-terminal residue" evidence="2">
    <location>
        <position position="1"/>
    </location>
</feature>
<protein>
    <submittedName>
        <fullName evidence="2">Uncharacterized protein</fullName>
    </submittedName>
</protein>
<accession>A0A1E4T845</accession>
<evidence type="ECO:0000256" key="1">
    <source>
        <dbReference type="SAM" id="Phobius"/>
    </source>
</evidence>
<keyword evidence="1" id="KW-0812">Transmembrane</keyword>
<sequence>LISSLFPLVSSAVLLILLFTILTFINQSHTLPFHTQFIYVSIYLFVHLYPFLTYSAIYIPSAHFRPFSLSA</sequence>
<name>A0A1E4T845_9ASCO</name>
<keyword evidence="3" id="KW-1185">Reference proteome</keyword>
<keyword evidence="1" id="KW-0472">Membrane</keyword>
<reference evidence="3" key="1">
    <citation type="submission" date="2016-04" db="EMBL/GenBank/DDBJ databases">
        <title>Comparative genomics of biotechnologically important yeasts.</title>
        <authorList>
            <consortium name="DOE Joint Genome Institute"/>
            <person name="Riley R."/>
            <person name="Haridas S."/>
            <person name="Wolfe K.H."/>
            <person name="Lopes M.R."/>
            <person name="Hittinger C.T."/>
            <person name="Goker M."/>
            <person name="Salamov A."/>
            <person name="Wisecaver J."/>
            <person name="Long T.M."/>
            <person name="Aerts A.L."/>
            <person name="Barry K."/>
            <person name="Choi C."/>
            <person name="Clum A."/>
            <person name="Coughlan A.Y."/>
            <person name="Deshpande S."/>
            <person name="Douglass A.P."/>
            <person name="Hanson S.J."/>
            <person name="Klenk H.-P."/>
            <person name="Labutti K."/>
            <person name="Lapidus A."/>
            <person name="Lindquist E."/>
            <person name="Lipzen A."/>
            <person name="Meier-Kolthoff J.P."/>
            <person name="Ohm R.A."/>
            <person name="Otillar R.P."/>
            <person name="Pangilinan J."/>
            <person name="Peng Y."/>
            <person name="Rokas A."/>
            <person name="Rosa C.A."/>
            <person name="Scheuner C."/>
            <person name="Sibirny A.A."/>
            <person name="Slot J.C."/>
            <person name="Stielow J.B."/>
            <person name="Sun H."/>
            <person name="Kurtzman C.P."/>
            <person name="Blackwell M."/>
            <person name="Grigoriev I.V."/>
            <person name="Jeffries T.W."/>
        </authorList>
    </citation>
    <scope>NUCLEOTIDE SEQUENCE [LARGE SCALE GENOMIC DNA]</scope>
    <source>
        <strain evidence="3">NRRL YB-2248</strain>
    </source>
</reference>
<keyword evidence="1" id="KW-1133">Transmembrane helix</keyword>
<feature type="transmembrane region" description="Helical" evidence="1">
    <location>
        <begin position="37"/>
        <end position="59"/>
    </location>
</feature>
<dbReference type="EMBL" id="KV453847">
    <property type="protein sequence ID" value="ODV87913.1"/>
    <property type="molecule type" value="Genomic_DNA"/>
</dbReference>
<dbReference type="AlphaFoldDB" id="A0A1E4T845"/>